<evidence type="ECO:0000313" key="1">
    <source>
        <dbReference type="EMBL" id="TKY92111.1"/>
    </source>
</evidence>
<comment type="caution">
    <text evidence="1">The sequence shown here is derived from an EMBL/GenBank/DDBJ whole genome shotgun (WGS) entry which is preliminary data.</text>
</comment>
<sequence length="485" mass="53624">MKYTIVLHILGTILKYLGLLMLISALVGYYYSLSDPSEAPSVMVFIYSGIITSLTGLILEYRNQRSEKLKKRESFAVVAFSWMAAAVFGSLPFLLSGFSPVNALFESMSGFTTTGATIMTDIESHSKALLFWRSFIQWVGGMGIIMLYLAILPNLGVAGRQMFRAEAPGPTEDKLKPRLKGTAKILWMVYIAISVIEFILLKIAGMNVYDAVTHTFTTMACGGFSPKAHSIAAFESPLIEGIIIVFMFIAGANFALHYKLIYVDHKSFLKDSEFKLYGLIVAVASILVTLMLWKTGTFNSVIESFRYAIFHVISIMTGTGYATFDFNTWPDSCRIILFLLMFIGGCAGSTAGGIKVVRILLVIKYGYRELFKTLQPKLIRHIRLGDRVIPDEVMGSILSFVILFLLVFVTSTVILCLLEIDLISAASASIVTLGNIGPGFDLVGPWSNFSTIPIIGKLVLIANMWIGRLEIFTVLILLIPGFWKD</sequence>
<dbReference type="Proteomes" id="UP000315423">
    <property type="component" value="Unassembled WGS sequence"/>
</dbReference>
<reference evidence="1" key="1">
    <citation type="submission" date="2018-09" db="EMBL/GenBank/DDBJ databases">
        <title>A genomic encyclopedia of anaerobic methanotrophic archaea.</title>
        <authorList>
            <person name="Skennerton C.T."/>
            <person name="Chadwick G.L."/>
            <person name="Laso-Perez R."/>
            <person name="Leu A.O."/>
            <person name="Speth D.R."/>
            <person name="Yu H."/>
            <person name="Morgan-Lang C."/>
            <person name="Hatzenpichler R."/>
            <person name="Goudeau D."/>
            <person name="Malmstrom R."/>
            <person name="Woyke T."/>
            <person name="Hallam S."/>
            <person name="Tyson G.W."/>
            <person name="Wegener G."/>
            <person name="Boetius A."/>
            <person name="Orphan V.J."/>
        </authorList>
    </citation>
    <scope>NUCLEOTIDE SEQUENCE</scope>
    <source>
        <strain evidence="1">CONS3730D10UFb2</strain>
    </source>
</reference>
<proteinExistence type="predicted"/>
<protein>
    <submittedName>
        <fullName evidence="1">TrkH family potassium uptake protein</fullName>
    </submittedName>
</protein>
<evidence type="ECO:0000313" key="2">
    <source>
        <dbReference type="Proteomes" id="UP000315423"/>
    </source>
</evidence>
<gene>
    <name evidence="1" type="ORF">C5S46_02330</name>
</gene>
<accession>A0AC61SBN9</accession>
<organism evidence="1 2">
    <name type="scientific">Candidatus Methanomarinus sp</name>
    <dbReference type="NCBI Taxonomy" id="3386244"/>
    <lineage>
        <taxon>Archaea</taxon>
        <taxon>Methanobacteriati</taxon>
        <taxon>Methanobacteriota</taxon>
        <taxon>Stenosarchaea group</taxon>
        <taxon>Methanomicrobia</taxon>
        <taxon>Methanosarcinales</taxon>
        <taxon>ANME-2 cluster</taxon>
        <taxon>Candidatus Methanocomedenaceae</taxon>
        <taxon>Candidatus Methanomarinus</taxon>
    </lineage>
</organism>
<dbReference type="EMBL" id="QYBA01000075">
    <property type="protein sequence ID" value="TKY92111.1"/>
    <property type="molecule type" value="Genomic_DNA"/>
</dbReference>
<name>A0AC61SBN9_9EURY</name>